<dbReference type="AlphaFoldDB" id="A0A420Y6W4"/>
<evidence type="ECO:0008006" key="9">
    <source>
        <dbReference type="Google" id="ProtNLM"/>
    </source>
</evidence>
<keyword evidence="3" id="KW-0812">Transmembrane</keyword>
<dbReference type="STRING" id="177199.A0A420Y6W4"/>
<organism evidence="7 8">
    <name type="scientific">Coniochaeta pulveracea</name>
    <dbReference type="NCBI Taxonomy" id="177199"/>
    <lineage>
        <taxon>Eukaryota</taxon>
        <taxon>Fungi</taxon>
        <taxon>Dikarya</taxon>
        <taxon>Ascomycota</taxon>
        <taxon>Pezizomycotina</taxon>
        <taxon>Sordariomycetes</taxon>
        <taxon>Sordariomycetidae</taxon>
        <taxon>Coniochaetales</taxon>
        <taxon>Coniochaetaceae</taxon>
        <taxon>Coniochaeta</taxon>
    </lineage>
</organism>
<dbReference type="OrthoDB" id="10267969at2759"/>
<keyword evidence="8" id="KW-1185">Reference proteome</keyword>
<reference evidence="7 8" key="1">
    <citation type="submission" date="2018-08" db="EMBL/GenBank/DDBJ databases">
        <title>Draft genome of the lignicolous fungus Coniochaeta pulveracea.</title>
        <authorList>
            <person name="Borstlap C.J."/>
            <person name="De Witt R.N."/>
            <person name="Botha A."/>
            <person name="Volschenk H."/>
        </authorList>
    </citation>
    <scope>NUCLEOTIDE SEQUENCE [LARGE SCALE GENOMIC DNA]</scope>
    <source>
        <strain evidence="7 8">CAB683</strain>
    </source>
</reference>
<dbReference type="Proteomes" id="UP000275385">
    <property type="component" value="Unassembled WGS sequence"/>
</dbReference>
<name>A0A420Y6W4_9PEZI</name>
<evidence type="ECO:0000256" key="5">
    <source>
        <dbReference type="ARBA" id="ARBA00023136"/>
    </source>
</evidence>
<evidence type="ECO:0000256" key="6">
    <source>
        <dbReference type="RuleBase" id="RU363053"/>
    </source>
</evidence>
<accession>A0A420Y6W4</accession>
<evidence type="ECO:0000256" key="4">
    <source>
        <dbReference type="ARBA" id="ARBA00022989"/>
    </source>
</evidence>
<keyword evidence="5" id="KW-0472">Membrane</keyword>
<evidence type="ECO:0000256" key="1">
    <source>
        <dbReference type="ARBA" id="ARBA00004141"/>
    </source>
</evidence>
<dbReference type="PANTHER" id="PTHR11266:SF80">
    <property type="entry name" value="PEROXISOMAL MEMBRANE PROTEIN 2"/>
    <property type="match status" value="1"/>
</dbReference>
<evidence type="ECO:0000313" key="7">
    <source>
        <dbReference type="EMBL" id="RKU43611.1"/>
    </source>
</evidence>
<gene>
    <name evidence="7" type="ORF">DL546_000717</name>
</gene>
<dbReference type="InterPro" id="IPR007248">
    <property type="entry name" value="Mpv17_PMP22"/>
</dbReference>
<protein>
    <recommendedName>
        <fullName evidence="9">Protein required for ethanol metabolism</fullName>
    </recommendedName>
</protein>
<keyword evidence="4" id="KW-1133">Transmembrane helix</keyword>
<proteinExistence type="inferred from homology"/>
<dbReference type="Pfam" id="PF04117">
    <property type="entry name" value="Mpv17_PMP22"/>
    <property type="match status" value="1"/>
</dbReference>
<dbReference type="PANTHER" id="PTHR11266">
    <property type="entry name" value="PEROXISOMAL MEMBRANE PROTEIN 2, PXMP2 MPV17"/>
    <property type="match status" value="1"/>
</dbReference>
<comment type="caution">
    <text evidence="7">The sequence shown here is derived from an EMBL/GenBank/DDBJ whole genome shotgun (WGS) entry which is preliminary data.</text>
</comment>
<evidence type="ECO:0000256" key="3">
    <source>
        <dbReference type="ARBA" id="ARBA00022692"/>
    </source>
</evidence>
<sequence length="224" mass="24231">MALPPIAYSTLQSSLIAAGANILAQAITAHQNNTSFTIDWIPVFQFFLFAVVSTPPNFLWQEFLESTFPSTHPAPTNDAIAAAASNDEKALDTSPTLVEPKLNVRNTIIKTLLDQTVGAAINTVMFSMFMHPLKAAMAHHLPGQTGLDWLVGSKAVADYSVVDWPAVLAKSKAEFLPLLKAGWVYWPFVSVLNFAVIKDVPTRNLVGSLAGVAWGVYMSLFAAQ</sequence>
<evidence type="ECO:0000256" key="2">
    <source>
        <dbReference type="ARBA" id="ARBA00006824"/>
    </source>
</evidence>
<dbReference type="EMBL" id="QVQW01000040">
    <property type="protein sequence ID" value="RKU43611.1"/>
    <property type="molecule type" value="Genomic_DNA"/>
</dbReference>
<evidence type="ECO:0000313" key="8">
    <source>
        <dbReference type="Proteomes" id="UP000275385"/>
    </source>
</evidence>
<dbReference type="GO" id="GO:0005778">
    <property type="term" value="C:peroxisomal membrane"/>
    <property type="evidence" value="ECO:0007669"/>
    <property type="project" value="TreeGrafter"/>
</dbReference>
<comment type="similarity">
    <text evidence="2 6">Belongs to the peroxisomal membrane protein PXMP2/4 family.</text>
</comment>
<comment type="subcellular location">
    <subcellularLocation>
        <location evidence="1">Membrane</location>
        <topology evidence="1">Multi-pass membrane protein</topology>
    </subcellularLocation>
</comment>